<feature type="transmembrane region" description="Helical" evidence="3">
    <location>
        <begin position="20"/>
        <end position="40"/>
    </location>
</feature>
<dbReference type="Gene3D" id="3.30.70.270">
    <property type="match status" value="1"/>
</dbReference>
<dbReference type="InterPro" id="IPR050469">
    <property type="entry name" value="Diguanylate_Cyclase"/>
</dbReference>
<keyword evidence="3" id="KW-0812">Transmembrane</keyword>
<evidence type="ECO:0000259" key="4">
    <source>
        <dbReference type="PROSITE" id="PS50887"/>
    </source>
</evidence>
<dbReference type="CDD" id="cd01949">
    <property type="entry name" value="GGDEF"/>
    <property type="match status" value="1"/>
</dbReference>
<dbReference type="InterPro" id="IPR043128">
    <property type="entry name" value="Rev_trsase/Diguanyl_cyclase"/>
</dbReference>
<dbReference type="PROSITE" id="PS50887">
    <property type="entry name" value="GGDEF"/>
    <property type="match status" value="1"/>
</dbReference>
<keyword evidence="6" id="KW-1185">Reference proteome</keyword>
<dbReference type="RefSeq" id="WP_273616514.1">
    <property type="nucleotide sequence ID" value="NZ_CP117417.1"/>
</dbReference>
<dbReference type="PANTHER" id="PTHR45138:SF9">
    <property type="entry name" value="DIGUANYLATE CYCLASE DGCM-RELATED"/>
    <property type="match status" value="1"/>
</dbReference>
<dbReference type="InterPro" id="IPR029787">
    <property type="entry name" value="Nucleotide_cyclase"/>
</dbReference>
<dbReference type="Pfam" id="PF00990">
    <property type="entry name" value="GGDEF"/>
    <property type="match status" value="1"/>
</dbReference>
<dbReference type="PANTHER" id="PTHR45138">
    <property type="entry name" value="REGULATORY COMPONENTS OF SENSORY TRANSDUCTION SYSTEM"/>
    <property type="match status" value="1"/>
</dbReference>
<keyword evidence="3" id="KW-1133">Transmembrane helix</keyword>
<evidence type="ECO:0000256" key="2">
    <source>
        <dbReference type="ARBA" id="ARBA00034247"/>
    </source>
</evidence>
<dbReference type="SUPFAM" id="SSF55073">
    <property type="entry name" value="Nucleotide cyclase"/>
    <property type="match status" value="1"/>
</dbReference>
<feature type="domain" description="GGDEF" evidence="4">
    <location>
        <begin position="154"/>
        <end position="284"/>
    </location>
</feature>
<keyword evidence="3" id="KW-0472">Membrane</keyword>
<name>A0ABY7TS88_9SPHN</name>
<evidence type="ECO:0000256" key="3">
    <source>
        <dbReference type="SAM" id="Phobius"/>
    </source>
</evidence>
<dbReference type="NCBIfam" id="TIGR00254">
    <property type="entry name" value="GGDEF"/>
    <property type="match status" value="1"/>
</dbReference>
<feature type="transmembrane region" description="Helical" evidence="3">
    <location>
        <begin position="46"/>
        <end position="72"/>
    </location>
</feature>
<organism evidence="5 6">
    <name type="scientific">Novosphingobium humi</name>
    <dbReference type="NCBI Taxonomy" id="2282397"/>
    <lineage>
        <taxon>Bacteria</taxon>
        <taxon>Pseudomonadati</taxon>
        <taxon>Pseudomonadota</taxon>
        <taxon>Alphaproteobacteria</taxon>
        <taxon>Sphingomonadales</taxon>
        <taxon>Sphingomonadaceae</taxon>
        <taxon>Novosphingobium</taxon>
    </lineage>
</organism>
<sequence length="289" mass="32108">MNFYLATSFIFPRSLRMRIFFLCFVATHVPLLAYTVWGLATGRIAAVAFWLLLTATAAGTVLALLGIGALLAPIEKLADALGDQEGEEEDQGGHDTSRAQDLIQKLYNGVHRARRSTDKAMRELDLVAHEDMLTGILNRRGFMKKINSLPASQRHGCFAILDIDYFKQVNDEMGHDEGDRVLRALAGRLSEQTRRADIVARWGGEEFVVFFNGVIETEACWALERIAWRMQGDPIGRIKGRPITFSGGVCRWVEGDLTGSLIHADEALYEAKRNGRDQVCTAVALTPAR</sequence>
<protein>
    <recommendedName>
        <fullName evidence="1">diguanylate cyclase</fullName>
        <ecNumber evidence="1">2.7.7.65</ecNumber>
    </recommendedName>
</protein>
<dbReference type="EC" id="2.7.7.65" evidence="1"/>
<dbReference type="Proteomes" id="UP001218231">
    <property type="component" value="Chromosome"/>
</dbReference>
<dbReference type="InterPro" id="IPR000160">
    <property type="entry name" value="GGDEF_dom"/>
</dbReference>
<evidence type="ECO:0000313" key="6">
    <source>
        <dbReference type="Proteomes" id="UP001218231"/>
    </source>
</evidence>
<comment type="catalytic activity">
    <reaction evidence="2">
        <text>2 GTP = 3',3'-c-di-GMP + 2 diphosphate</text>
        <dbReference type="Rhea" id="RHEA:24898"/>
        <dbReference type="ChEBI" id="CHEBI:33019"/>
        <dbReference type="ChEBI" id="CHEBI:37565"/>
        <dbReference type="ChEBI" id="CHEBI:58805"/>
        <dbReference type="EC" id="2.7.7.65"/>
    </reaction>
</comment>
<gene>
    <name evidence="5" type="ORF">PQ457_08830</name>
</gene>
<evidence type="ECO:0000256" key="1">
    <source>
        <dbReference type="ARBA" id="ARBA00012528"/>
    </source>
</evidence>
<dbReference type="SMART" id="SM00267">
    <property type="entry name" value="GGDEF"/>
    <property type="match status" value="1"/>
</dbReference>
<accession>A0ABY7TS88</accession>
<evidence type="ECO:0000313" key="5">
    <source>
        <dbReference type="EMBL" id="WCT76057.1"/>
    </source>
</evidence>
<proteinExistence type="predicted"/>
<dbReference type="EMBL" id="CP117417">
    <property type="protein sequence ID" value="WCT76057.1"/>
    <property type="molecule type" value="Genomic_DNA"/>
</dbReference>
<reference evidence="5 6" key="1">
    <citation type="submission" date="2023-02" db="EMBL/GenBank/DDBJ databases">
        <title>Genome sequence of Novosphingobium humi KACC 19094.</title>
        <authorList>
            <person name="Kim S."/>
            <person name="Heo J."/>
            <person name="Kwon S.-W."/>
        </authorList>
    </citation>
    <scope>NUCLEOTIDE SEQUENCE [LARGE SCALE GENOMIC DNA]</scope>
    <source>
        <strain evidence="5 6">KACC 19094</strain>
    </source>
</reference>